<organism evidence="1 3">
    <name type="scientific">Capnocytophaga ochracea</name>
    <dbReference type="NCBI Taxonomy" id="1018"/>
    <lineage>
        <taxon>Bacteria</taxon>
        <taxon>Pseudomonadati</taxon>
        <taxon>Bacteroidota</taxon>
        <taxon>Flavobacteriia</taxon>
        <taxon>Flavobacteriales</taxon>
        <taxon>Flavobacteriaceae</taxon>
        <taxon>Capnocytophaga</taxon>
    </lineage>
</organism>
<evidence type="ECO:0000313" key="2">
    <source>
        <dbReference type="EMBL" id="UZD40099.1"/>
    </source>
</evidence>
<reference evidence="2" key="2">
    <citation type="submission" date="2022-10" db="EMBL/GenBank/DDBJ databases">
        <title>Complete genome sequence of Capnocytophaga ochracea KCOM 2812 isolated from actinomycosis lesion.</title>
        <authorList>
            <person name="Kook J.-K."/>
            <person name="Park S.-N."/>
            <person name="Lim Y.K."/>
        </authorList>
    </citation>
    <scope>NUCLEOTIDE SEQUENCE</scope>
    <source>
        <strain evidence="2">KCOM 28121</strain>
    </source>
</reference>
<reference evidence="1 3" key="1">
    <citation type="submission" date="2018-06" db="EMBL/GenBank/DDBJ databases">
        <authorList>
            <consortium name="Pathogen Informatics"/>
            <person name="Doyle S."/>
        </authorList>
    </citation>
    <scope>NUCLEOTIDE SEQUENCE [LARGE SCALE GENOMIC DNA]</scope>
    <source>
        <strain evidence="1 3">NCTC11546</strain>
    </source>
</reference>
<dbReference type="EMBL" id="UARG01000017">
    <property type="protein sequence ID" value="SQA78004.1"/>
    <property type="molecule type" value="Genomic_DNA"/>
</dbReference>
<sequence>MDLYKETDHLINILKQKGHTEIATQLSDSIRYSAIGTEILMKIKHHLNEILKTPQNYDETIVSLAKSIENRITNAL</sequence>
<accession>A0A2X2RFP6</accession>
<dbReference type="Proteomes" id="UP001163262">
    <property type="component" value="Chromosome"/>
</dbReference>
<dbReference type="RefSeq" id="WP_034567789.1">
    <property type="nucleotide sequence ID" value="NZ_CP110228.1"/>
</dbReference>
<dbReference type="EMBL" id="CP110230">
    <property type="protein sequence ID" value="UZD40099.1"/>
    <property type="molecule type" value="Genomic_DNA"/>
</dbReference>
<gene>
    <name evidence="1" type="ORF">NCTC11546_01230</name>
    <name evidence="2" type="ORF">OL231_07875</name>
</gene>
<proteinExistence type="predicted"/>
<dbReference type="AlphaFoldDB" id="A0A2X2RFP6"/>
<dbReference type="Proteomes" id="UP000249891">
    <property type="component" value="Unassembled WGS sequence"/>
</dbReference>
<protein>
    <submittedName>
        <fullName evidence="1">Uncharacterized protein</fullName>
    </submittedName>
</protein>
<evidence type="ECO:0000313" key="3">
    <source>
        <dbReference type="Proteomes" id="UP000249891"/>
    </source>
</evidence>
<evidence type="ECO:0000313" key="1">
    <source>
        <dbReference type="EMBL" id="SQA78004.1"/>
    </source>
</evidence>
<name>A0A2X2RFP6_CAPOC</name>